<evidence type="ECO:0000313" key="2">
    <source>
        <dbReference type="EMBL" id="SVD89931.1"/>
    </source>
</evidence>
<dbReference type="Pfam" id="PF17963">
    <property type="entry name" value="Big_9"/>
    <property type="match status" value="1"/>
</dbReference>
<proteinExistence type="predicted"/>
<dbReference type="Gene3D" id="2.60.40.3440">
    <property type="match status" value="1"/>
</dbReference>
<reference evidence="2" key="1">
    <citation type="submission" date="2018-05" db="EMBL/GenBank/DDBJ databases">
        <authorList>
            <person name="Lanie J.A."/>
            <person name="Ng W.-L."/>
            <person name="Kazmierczak K.M."/>
            <person name="Andrzejewski T.M."/>
            <person name="Davidsen T.M."/>
            <person name="Wayne K.J."/>
            <person name="Tettelin H."/>
            <person name="Glass J.I."/>
            <person name="Rusch D."/>
            <person name="Podicherti R."/>
            <person name="Tsui H.-C.T."/>
            <person name="Winkler M.E."/>
        </authorList>
    </citation>
    <scope>NUCLEOTIDE SEQUENCE</scope>
</reference>
<sequence length="259" mass="27664">NQTAGGGEPQPETGVVEGILVGKPENNETEVIVALDVRRDGETTASEILVPSNLVEAVGHLVVPNRVKVEWEQVEGENHPTATAVQNLRPEGNEGTVTGKVVDKLENTWIEIKPEEGPLRRYVPRWIGGNTGGLDQVAGNLIHEAEIGSDVRATWVYDERIRLVTLEKPGGNINRIPNAVYNSAETEAGVAVTIDLLANDSDPDGDELDKDSVEISGGSNKGTVVYNGDGTATYTPNEGVAETTDTFNYTVNDEHGATS</sequence>
<feature type="region of interest" description="Disordered" evidence="1">
    <location>
        <begin position="202"/>
        <end position="225"/>
    </location>
</feature>
<feature type="non-terminal residue" evidence="2">
    <location>
        <position position="1"/>
    </location>
</feature>
<evidence type="ECO:0008006" key="3">
    <source>
        <dbReference type="Google" id="ProtNLM"/>
    </source>
</evidence>
<evidence type="ECO:0000256" key="1">
    <source>
        <dbReference type="SAM" id="MobiDB-lite"/>
    </source>
</evidence>
<feature type="non-terminal residue" evidence="2">
    <location>
        <position position="259"/>
    </location>
</feature>
<gene>
    <name evidence="2" type="ORF">METZ01_LOCUS442785</name>
</gene>
<accession>A0A382Z396</accession>
<organism evidence="2">
    <name type="scientific">marine metagenome</name>
    <dbReference type="NCBI Taxonomy" id="408172"/>
    <lineage>
        <taxon>unclassified sequences</taxon>
        <taxon>metagenomes</taxon>
        <taxon>ecological metagenomes</taxon>
    </lineage>
</organism>
<name>A0A382Z396_9ZZZZ</name>
<protein>
    <recommendedName>
        <fullName evidence="3">RapA2 cadherin-like domain-containing protein</fullName>
    </recommendedName>
</protein>
<dbReference type="EMBL" id="UINC01180633">
    <property type="protein sequence ID" value="SVD89931.1"/>
    <property type="molecule type" value="Genomic_DNA"/>
</dbReference>
<dbReference type="AlphaFoldDB" id="A0A382Z396"/>